<gene>
    <name evidence="1" type="ORF">DY000_02037455</name>
</gene>
<evidence type="ECO:0000313" key="2">
    <source>
        <dbReference type="Proteomes" id="UP000266723"/>
    </source>
</evidence>
<evidence type="ECO:0000313" key="1">
    <source>
        <dbReference type="EMBL" id="KAF3533839.1"/>
    </source>
</evidence>
<proteinExistence type="predicted"/>
<sequence length="149" mass="16564">MGESMRGVDSPDFLGTTSSLRFHHTTPSQTSTVLHRVGSTILPSLFSSPLLWCKSVDMPDFLATTSTLCLHHTFTLCRLKHRRFFTKSADSPIIFLVARTTMQECGLAKFDCYYVIAAIPSHYAVSSIDGSSKSRFYDPLTEPTISYGD</sequence>
<reference evidence="1 2" key="1">
    <citation type="journal article" date="2020" name="BMC Genomics">
        <title>Intraspecific diversification of the crop wild relative Brassica cretica Lam. using demographic model selection.</title>
        <authorList>
            <person name="Kioukis A."/>
            <person name="Michalopoulou V.A."/>
            <person name="Briers L."/>
            <person name="Pirintsos S."/>
            <person name="Studholme D.J."/>
            <person name="Pavlidis P."/>
            <person name="Sarris P.F."/>
        </authorList>
    </citation>
    <scope>NUCLEOTIDE SEQUENCE [LARGE SCALE GENOMIC DNA]</scope>
    <source>
        <strain evidence="2">cv. PFS-1207/04</strain>
    </source>
</reference>
<protein>
    <submittedName>
        <fullName evidence="1">Uncharacterized protein</fullName>
    </submittedName>
</protein>
<dbReference type="Proteomes" id="UP000266723">
    <property type="component" value="Unassembled WGS sequence"/>
</dbReference>
<comment type="caution">
    <text evidence="1">The sequence shown here is derived from an EMBL/GenBank/DDBJ whole genome shotgun (WGS) entry which is preliminary data.</text>
</comment>
<organism evidence="1 2">
    <name type="scientific">Brassica cretica</name>
    <name type="common">Mustard</name>
    <dbReference type="NCBI Taxonomy" id="69181"/>
    <lineage>
        <taxon>Eukaryota</taxon>
        <taxon>Viridiplantae</taxon>
        <taxon>Streptophyta</taxon>
        <taxon>Embryophyta</taxon>
        <taxon>Tracheophyta</taxon>
        <taxon>Spermatophyta</taxon>
        <taxon>Magnoliopsida</taxon>
        <taxon>eudicotyledons</taxon>
        <taxon>Gunneridae</taxon>
        <taxon>Pentapetalae</taxon>
        <taxon>rosids</taxon>
        <taxon>malvids</taxon>
        <taxon>Brassicales</taxon>
        <taxon>Brassicaceae</taxon>
        <taxon>Brassiceae</taxon>
        <taxon>Brassica</taxon>
    </lineage>
</organism>
<accession>A0ABQ7BNP9</accession>
<dbReference type="EMBL" id="QGKV02001507">
    <property type="protein sequence ID" value="KAF3533839.1"/>
    <property type="molecule type" value="Genomic_DNA"/>
</dbReference>
<keyword evidence="2" id="KW-1185">Reference proteome</keyword>
<name>A0ABQ7BNP9_BRACR</name>